<dbReference type="AlphaFoldDB" id="A0A1X7VFQ8"/>
<dbReference type="InParanoid" id="A0A1X7VFQ8"/>
<protein>
    <submittedName>
        <fullName evidence="1">Uncharacterized protein</fullName>
    </submittedName>
</protein>
<reference evidence="1" key="1">
    <citation type="submission" date="2017-05" db="UniProtKB">
        <authorList>
            <consortium name="EnsemblMetazoa"/>
        </authorList>
    </citation>
    <scope>IDENTIFICATION</scope>
</reference>
<sequence length="142" mass="15800">YSYKPTGSAAIQAEGNEIEERLLVCQKPNLATEIQLIIKKDCSINVVHYIDKEDSYYIGKYIAMSITQGGSGFLFFCQGVNSFVTTGACTHILVENHCIPNSLIFIIEMIQQCDDDSELRVITAIEEAADLILQTGYRKPLS</sequence>
<proteinExistence type="predicted"/>
<accession>A0A1X7VFQ8</accession>
<name>A0A1X7VFQ8_AMPQE</name>
<dbReference type="EnsemblMetazoa" id="Aqu2.1.38828_001">
    <property type="protein sequence ID" value="Aqu2.1.38828_001"/>
    <property type="gene ID" value="Aqu2.1.38828"/>
</dbReference>
<evidence type="ECO:0000313" key="1">
    <source>
        <dbReference type="EnsemblMetazoa" id="Aqu2.1.38828_001"/>
    </source>
</evidence>
<organism evidence="1">
    <name type="scientific">Amphimedon queenslandica</name>
    <name type="common">Sponge</name>
    <dbReference type="NCBI Taxonomy" id="400682"/>
    <lineage>
        <taxon>Eukaryota</taxon>
        <taxon>Metazoa</taxon>
        <taxon>Porifera</taxon>
        <taxon>Demospongiae</taxon>
        <taxon>Heteroscleromorpha</taxon>
        <taxon>Haplosclerida</taxon>
        <taxon>Niphatidae</taxon>
        <taxon>Amphimedon</taxon>
    </lineage>
</organism>